<accession>A0A7S8ID85</accession>
<dbReference type="KEGG" id="pmet:G4Y79_12485"/>
<dbReference type="CDD" id="cd05233">
    <property type="entry name" value="SDR_c"/>
    <property type="match status" value="1"/>
</dbReference>
<gene>
    <name evidence="5" type="ORF">G4Y79_12485</name>
</gene>
<name>A0A7S8ID85_9CHLR</name>
<comment type="similarity">
    <text evidence="1 3">Belongs to the short-chain dehydrogenases/reductases (SDR) family.</text>
</comment>
<dbReference type="GO" id="GO:0016491">
    <property type="term" value="F:oxidoreductase activity"/>
    <property type="evidence" value="ECO:0007669"/>
    <property type="project" value="UniProtKB-KW"/>
</dbReference>
<sequence>MKVQNKVIVVTGGGSGIGRQLVLHLVKAGARVAAVDLNEDALLETASLAQNQADKVSTHVVNVTDRSAVEALPQEVINAHGAVDGLINNAGIIQPFVRLNDLEHDAIERVLNVNLYGVIYMTKAFLPHFLKRPSGHIVNVSSMGGFFPVPGQTLYGASKAGVKLLTEGLYSELIGTNVAVTVVFPGAIETNITRNSGLGMPSNMAGESSQNFPMTSPERAAETIINGMERDQFQVYIGNDAKLMNFLYRLSPKRATRFMYNRMKGLLP</sequence>
<dbReference type="InterPro" id="IPR002347">
    <property type="entry name" value="SDR_fam"/>
</dbReference>
<dbReference type="SMART" id="SM00822">
    <property type="entry name" value="PKS_KR"/>
    <property type="match status" value="1"/>
</dbReference>
<protein>
    <submittedName>
        <fullName evidence="5">SDR family oxidoreductase</fullName>
    </submittedName>
</protein>
<dbReference type="InterPro" id="IPR036291">
    <property type="entry name" value="NAD(P)-bd_dom_sf"/>
</dbReference>
<dbReference type="Pfam" id="PF00106">
    <property type="entry name" value="adh_short"/>
    <property type="match status" value="1"/>
</dbReference>
<dbReference type="PRINTS" id="PR00081">
    <property type="entry name" value="GDHRDH"/>
</dbReference>
<dbReference type="SUPFAM" id="SSF51735">
    <property type="entry name" value="NAD(P)-binding Rossmann-fold domains"/>
    <property type="match status" value="1"/>
</dbReference>
<dbReference type="FunFam" id="3.40.50.720:FF:000084">
    <property type="entry name" value="Short-chain dehydrogenase reductase"/>
    <property type="match status" value="1"/>
</dbReference>
<dbReference type="PANTHER" id="PTHR44196">
    <property type="entry name" value="DEHYDROGENASE/REDUCTASE SDR FAMILY MEMBER 7B"/>
    <property type="match status" value="1"/>
</dbReference>
<reference evidence="5 6" key="1">
    <citation type="submission" date="2020-02" db="EMBL/GenBank/DDBJ databases">
        <authorList>
            <person name="Zheng R.K."/>
            <person name="Sun C.M."/>
        </authorList>
    </citation>
    <scope>NUCLEOTIDE SEQUENCE [LARGE SCALE GENOMIC DNA]</scope>
    <source>
        <strain evidence="6">rifampicinis</strain>
    </source>
</reference>
<keyword evidence="6" id="KW-1185">Reference proteome</keyword>
<proteinExistence type="inferred from homology"/>
<evidence type="ECO:0000313" key="6">
    <source>
        <dbReference type="Proteomes" id="UP000594468"/>
    </source>
</evidence>
<organism evidence="5 6">
    <name type="scientific">Phototrophicus methaneseepsis</name>
    <dbReference type="NCBI Taxonomy" id="2710758"/>
    <lineage>
        <taxon>Bacteria</taxon>
        <taxon>Bacillati</taxon>
        <taxon>Chloroflexota</taxon>
        <taxon>Candidatus Thermofontia</taxon>
        <taxon>Phototrophicales</taxon>
        <taxon>Phototrophicaceae</taxon>
        <taxon>Phototrophicus</taxon>
    </lineage>
</organism>
<feature type="domain" description="Ketoreductase" evidence="4">
    <location>
        <begin position="6"/>
        <end position="191"/>
    </location>
</feature>
<evidence type="ECO:0000256" key="3">
    <source>
        <dbReference type="RuleBase" id="RU000363"/>
    </source>
</evidence>
<dbReference type="GO" id="GO:0016020">
    <property type="term" value="C:membrane"/>
    <property type="evidence" value="ECO:0007669"/>
    <property type="project" value="TreeGrafter"/>
</dbReference>
<dbReference type="EMBL" id="CP062983">
    <property type="protein sequence ID" value="QPC80533.1"/>
    <property type="molecule type" value="Genomic_DNA"/>
</dbReference>
<dbReference type="Proteomes" id="UP000594468">
    <property type="component" value="Chromosome"/>
</dbReference>
<dbReference type="AlphaFoldDB" id="A0A7S8ID85"/>
<dbReference type="Gene3D" id="3.40.50.720">
    <property type="entry name" value="NAD(P)-binding Rossmann-like Domain"/>
    <property type="match status" value="1"/>
</dbReference>
<dbReference type="InterPro" id="IPR057326">
    <property type="entry name" value="KR_dom"/>
</dbReference>
<evidence type="ECO:0000256" key="1">
    <source>
        <dbReference type="ARBA" id="ARBA00006484"/>
    </source>
</evidence>
<evidence type="ECO:0000256" key="2">
    <source>
        <dbReference type="ARBA" id="ARBA00023002"/>
    </source>
</evidence>
<dbReference type="RefSeq" id="WP_195168608.1">
    <property type="nucleotide sequence ID" value="NZ_CP062983.1"/>
</dbReference>
<evidence type="ECO:0000313" key="5">
    <source>
        <dbReference type="EMBL" id="QPC80533.1"/>
    </source>
</evidence>
<dbReference type="PRINTS" id="PR00080">
    <property type="entry name" value="SDRFAMILY"/>
</dbReference>
<dbReference type="PANTHER" id="PTHR44196:SF1">
    <property type="entry name" value="DEHYDROGENASE_REDUCTASE SDR FAMILY MEMBER 7B"/>
    <property type="match status" value="1"/>
</dbReference>
<keyword evidence="2" id="KW-0560">Oxidoreductase</keyword>
<evidence type="ECO:0000259" key="4">
    <source>
        <dbReference type="SMART" id="SM00822"/>
    </source>
</evidence>